<evidence type="ECO:0000256" key="1">
    <source>
        <dbReference type="SAM" id="MobiDB-lite"/>
    </source>
</evidence>
<accession>A0A0D9YGQ8</accession>
<dbReference type="Gramene" id="OGLUM01G39650.4">
    <property type="protein sequence ID" value="OGLUM01G39650.4"/>
    <property type="gene ID" value="OGLUM01G39650"/>
</dbReference>
<organism evidence="2">
    <name type="scientific">Oryza glumipatula</name>
    <dbReference type="NCBI Taxonomy" id="40148"/>
    <lineage>
        <taxon>Eukaryota</taxon>
        <taxon>Viridiplantae</taxon>
        <taxon>Streptophyta</taxon>
        <taxon>Embryophyta</taxon>
        <taxon>Tracheophyta</taxon>
        <taxon>Spermatophyta</taxon>
        <taxon>Magnoliopsida</taxon>
        <taxon>Liliopsida</taxon>
        <taxon>Poales</taxon>
        <taxon>Poaceae</taxon>
        <taxon>BOP clade</taxon>
        <taxon>Oryzoideae</taxon>
        <taxon>Oryzeae</taxon>
        <taxon>Oryzinae</taxon>
        <taxon>Oryza</taxon>
    </lineage>
</organism>
<name>A0A0D9YGQ8_9ORYZ</name>
<dbReference type="HOGENOM" id="CLU_1621569_0_0_1"/>
<proteinExistence type="predicted"/>
<feature type="region of interest" description="Disordered" evidence="1">
    <location>
        <begin position="15"/>
        <end position="59"/>
    </location>
</feature>
<reference evidence="2" key="3">
    <citation type="submission" date="2018-05" db="EMBL/GenBank/DDBJ databases">
        <title>OgluRS3 (Oryza glumaepatula Reference Sequence Version 3).</title>
        <authorList>
            <person name="Zhang J."/>
            <person name="Kudrna D."/>
            <person name="Lee S."/>
            <person name="Talag J."/>
            <person name="Welchert J."/>
            <person name="Wing R.A."/>
        </authorList>
    </citation>
    <scope>NUCLEOTIDE SEQUENCE [LARGE SCALE GENOMIC DNA]</scope>
</reference>
<reference evidence="2" key="1">
    <citation type="submission" date="2013-08" db="EMBL/GenBank/DDBJ databases">
        <title>Oryza genome evolution.</title>
        <authorList>
            <person name="Wing R.A."/>
            <person name="Panaud O."/>
            <person name="Oliveira A.C."/>
        </authorList>
    </citation>
    <scope>NUCLEOTIDE SEQUENCE</scope>
</reference>
<sequence length="164" mass="18484">MGQAASDIYLSKAYASAAQPPPESHPEGSSHKSSAPTVRKKSESAGQAEQHKLERRKLPRRRGSGVHLLSARSCLIGSDGFVCGSLPVFVQFLIRQRTWECRKMCLHDRKLIFRANKIPAWIKPMLLDLHVNVLHSDTVLLFRVLKHSRLKDSKFVDHHIDDDG</sequence>
<evidence type="ECO:0000313" key="2">
    <source>
        <dbReference type="EnsemblPlants" id="OGLUM01G39650.4"/>
    </source>
</evidence>
<dbReference type="AlphaFoldDB" id="A0A0D9YGQ8"/>
<dbReference type="EnsemblPlants" id="OGLUM01G39650.4">
    <property type="protein sequence ID" value="OGLUM01G39650.4"/>
    <property type="gene ID" value="OGLUM01G39650"/>
</dbReference>
<reference evidence="2" key="2">
    <citation type="submission" date="2015-04" db="UniProtKB">
        <authorList>
            <consortium name="EnsemblPlants"/>
        </authorList>
    </citation>
    <scope>IDENTIFICATION</scope>
</reference>
<protein>
    <submittedName>
        <fullName evidence="2">Non-specific serine/threonine protein kinase</fullName>
    </submittedName>
</protein>
<dbReference type="Proteomes" id="UP000026961">
    <property type="component" value="Chromosome 1"/>
</dbReference>
<keyword evidence="3" id="KW-1185">Reference proteome</keyword>
<evidence type="ECO:0000313" key="3">
    <source>
        <dbReference type="Proteomes" id="UP000026961"/>
    </source>
</evidence>